<evidence type="ECO:0000313" key="10">
    <source>
        <dbReference type="Proteomes" id="UP000179636"/>
    </source>
</evidence>
<reference evidence="9 10" key="1">
    <citation type="submission" date="2016-10" db="EMBL/GenBank/DDBJ databases">
        <title>Evaluation of Human, Animal and Environmental Mycobacterium chelonae Isolates by Core Genome Phylogenomic Analysis, Targeted Gene Comparison, and Anti-microbial Susceptibility Patterns: A Tale of Mistaken Identities.</title>
        <authorList>
            <person name="Fogelson S.B."/>
            <person name="Camus A.C."/>
            <person name="Lorenz W."/>
            <person name="Vasireddy R."/>
            <person name="Vasireddy S."/>
            <person name="Smith T."/>
            <person name="Brown-Elliott B.A."/>
            <person name="Wallace R.J.Jr."/>
            <person name="Hasan N.A."/>
            <person name="Reischl U."/>
            <person name="Sanchez S."/>
        </authorList>
    </citation>
    <scope>NUCLEOTIDE SEQUENCE [LARGE SCALE GENOMIC DNA]</scope>
    <source>
        <strain evidence="9 10">24999</strain>
    </source>
</reference>
<accession>A0A1S1JYZ2</accession>
<dbReference type="PANTHER" id="PTHR43756">
    <property type="entry name" value="CHOLINE MONOOXYGENASE, CHLOROPLASTIC"/>
    <property type="match status" value="1"/>
</dbReference>
<evidence type="ECO:0000256" key="2">
    <source>
        <dbReference type="ARBA" id="ARBA00022714"/>
    </source>
</evidence>
<protein>
    <submittedName>
        <fullName evidence="9">(2Fe-2S)-binding protein</fullName>
    </submittedName>
</protein>
<organism evidence="9 10">
    <name type="scientific">Mycobacterium syngnathidarum</name>
    <dbReference type="NCBI Taxonomy" id="1908205"/>
    <lineage>
        <taxon>Bacteria</taxon>
        <taxon>Bacillati</taxon>
        <taxon>Actinomycetota</taxon>
        <taxon>Actinomycetes</taxon>
        <taxon>Mycobacteriales</taxon>
        <taxon>Mycobacteriaceae</taxon>
        <taxon>Mycobacterium</taxon>
    </lineage>
</organism>
<dbReference type="Pfam" id="PF00355">
    <property type="entry name" value="Rieske"/>
    <property type="match status" value="1"/>
</dbReference>
<dbReference type="PRINTS" id="PR00090">
    <property type="entry name" value="RNGDIOXGNASE"/>
</dbReference>
<dbReference type="GO" id="GO:0004497">
    <property type="term" value="F:monooxygenase activity"/>
    <property type="evidence" value="ECO:0007669"/>
    <property type="project" value="UniProtKB-ARBA"/>
</dbReference>
<sequence>MTPHRPHIDRGGPSVQTARPGDWVENATGLGDIAPDAYRMEIPTSRYIAPEFVAQERDSIWNKVWQVVGRVDELTKAGDWKQYQIFDQSYLIVRGKDTRLRGFVNACRHRGNVLCRESRGNAKRGFLCQYHLWSYDLDGRLKGMLREALAGPIDKDTHGLIEVAVDTFAGFIFLNPDPDAAPLADFIGEEVATMLAPYHLDQMVTVMDVTEAIDCNWKVVLDAFQEGYHIDGIHPQLLRVINIDPATSRYRFFEQHSVSMAPFDVVGATPEQQVDGIMDLPETFPSTVAVIPRFQELVAEYRGADGTLNFPDGITARTLMQRATRDTLTNMGLDVSGLTDAQMSDNHGWVWFPNFFMTIRAGEAHIIMSLPHPDGNPNRCIWHVASYMWLPDEAKAAFTAEPIVVDEPGSFKYFEALQQDYEQMPRQQIGLRNTALKHMALVKEEVVIAHFHSVVDKYLAAAADS</sequence>
<evidence type="ECO:0000256" key="3">
    <source>
        <dbReference type="ARBA" id="ARBA00022723"/>
    </source>
</evidence>
<dbReference type="CDD" id="cd08882">
    <property type="entry name" value="RHO_alpha_C_MupW-like"/>
    <property type="match status" value="1"/>
</dbReference>
<dbReference type="InterPro" id="IPR001663">
    <property type="entry name" value="Rng_hydr_dOase-A"/>
</dbReference>
<feature type="compositionally biased region" description="Basic and acidic residues" evidence="7">
    <location>
        <begin position="1"/>
        <end position="10"/>
    </location>
</feature>
<dbReference type="PROSITE" id="PS51296">
    <property type="entry name" value="RIESKE"/>
    <property type="match status" value="1"/>
</dbReference>
<gene>
    <name evidence="9" type="ORF">BKG61_18410</name>
</gene>
<evidence type="ECO:0000256" key="5">
    <source>
        <dbReference type="ARBA" id="ARBA00023004"/>
    </source>
</evidence>
<dbReference type="Proteomes" id="UP000179636">
    <property type="component" value="Unassembled WGS sequence"/>
</dbReference>
<dbReference type="AlphaFoldDB" id="A0A1S1JYZ2"/>
<keyword evidence="5" id="KW-0408">Iron</keyword>
<dbReference type="InterPro" id="IPR015879">
    <property type="entry name" value="Ring_hydroxy_dOase_asu_C_dom"/>
</dbReference>
<dbReference type="GO" id="GO:0005506">
    <property type="term" value="F:iron ion binding"/>
    <property type="evidence" value="ECO:0007669"/>
    <property type="project" value="InterPro"/>
</dbReference>
<dbReference type="Gene3D" id="3.90.380.10">
    <property type="entry name" value="Naphthalene 1,2-dioxygenase Alpha Subunit, Chain A, domain 1"/>
    <property type="match status" value="1"/>
</dbReference>
<evidence type="ECO:0000256" key="1">
    <source>
        <dbReference type="ARBA" id="ARBA00001962"/>
    </source>
</evidence>
<proteinExistence type="predicted"/>
<keyword evidence="2" id="KW-0001">2Fe-2S</keyword>
<keyword evidence="6" id="KW-0411">Iron-sulfur</keyword>
<dbReference type="CDD" id="cd03469">
    <property type="entry name" value="Rieske_RO_Alpha_N"/>
    <property type="match status" value="1"/>
</dbReference>
<dbReference type="InterPro" id="IPR017941">
    <property type="entry name" value="Rieske_2Fe-2S"/>
</dbReference>
<keyword evidence="3" id="KW-0479">Metal-binding</keyword>
<accession>A0A1Q9W7C8</accession>
<dbReference type="Gene3D" id="2.102.10.10">
    <property type="entry name" value="Rieske [2Fe-2S] iron-sulphur domain"/>
    <property type="match status" value="1"/>
</dbReference>
<evidence type="ECO:0000259" key="8">
    <source>
        <dbReference type="PROSITE" id="PS51296"/>
    </source>
</evidence>
<dbReference type="SUPFAM" id="SSF55961">
    <property type="entry name" value="Bet v1-like"/>
    <property type="match status" value="1"/>
</dbReference>
<dbReference type="Pfam" id="PF00848">
    <property type="entry name" value="Ring_hydroxyl_A"/>
    <property type="match status" value="1"/>
</dbReference>
<keyword evidence="4" id="KW-0560">Oxidoreductase</keyword>
<evidence type="ECO:0000256" key="7">
    <source>
        <dbReference type="SAM" id="MobiDB-lite"/>
    </source>
</evidence>
<dbReference type="EMBL" id="MLHV01000017">
    <property type="protein sequence ID" value="OHT96428.1"/>
    <property type="molecule type" value="Genomic_DNA"/>
</dbReference>
<feature type="region of interest" description="Disordered" evidence="7">
    <location>
        <begin position="1"/>
        <end position="21"/>
    </location>
</feature>
<keyword evidence="10" id="KW-1185">Reference proteome</keyword>
<evidence type="ECO:0000313" key="9">
    <source>
        <dbReference type="EMBL" id="OHT96428.1"/>
    </source>
</evidence>
<evidence type="ECO:0000256" key="6">
    <source>
        <dbReference type="ARBA" id="ARBA00023014"/>
    </source>
</evidence>
<dbReference type="STRING" id="1908205.BKG60_20475"/>
<evidence type="ECO:0000256" key="4">
    <source>
        <dbReference type="ARBA" id="ARBA00023002"/>
    </source>
</evidence>
<comment type="cofactor">
    <cofactor evidence="1">
        <name>Fe cation</name>
        <dbReference type="ChEBI" id="CHEBI:24875"/>
    </cofactor>
</comment>
<dbReference type="GO" id="GO:0051537">
    <property type="term" value="F:2 iron, 2 sulfur cluster binding"/>
    <property type="evidence" value="ECO:0007669"/>
    <property type="project" value="UniProtKB-KW"/>
</dbReference>
<comment type="caution">
    <text evidence="9">The sequence shown here is derived from an EMBL/GenBank/DDBJ whole genome shotgun (WGS) entry which is preliminary data.</text>
</comment>
<dbReference type="SUPFAM" id="SSF50022">
    <property type="entry name" value="ISP domain"/>
    <property type="match status" value="1"/>
</dbReference>
<dbReference type="GO" id="GO:0016705">
    <property type="term" value="F:oxidoreductase activity, acting on paired donors, with incorporation or reduction of molecular oxygen"/>
    <property type="evidence" value="ECO:0007669"/>
    <property type="project" value="UniProtKB-ARBA"/>
</dbReference>
<feature type="domain" description="Rieske" evidence="8">
    <location>
        <begin position="65"/>
        <end position="174"/>
    </location>
</feature>
<dbReference type="InterPro" id="IPR036922">
    <property type="entry name" value="Rieske_2Fe-2S_sf"/>
</dbReference>
<dbReference type="PANTHER" id="PTHR43756:SF5">
    <property type="entry name" value="CHOLINE MONOOXYGENASE, CHLOROPLASTIC"/>
    <property type="match status" value="1"/>
</dbReference>
<name>A0A1S1JYZ2_9MYCO</name>